<keyword evidence="3" id="KW-1185">Reference proteome</keyword>
<accession>A0A0K2SPJ0</accession>
<proteinExistence type="predicted"/>
<reference evidence="3" key="2">
    <citation type="journal article" date="2016" name="Int. J. Syst. Evol. Microbiol.">
        <title>Complete genome sequence and cell structure of Limnochorda pilosa, a Gram-negative spore-former within the phylum Firmicutes.</title>
        <authorList>
            <person name="Watanabe M."/>
            <person name="Kojima H."/>
            <person name="Fukui M."/>
        </authorList>
    </citation>
    <scope>NUCLEOTIDE SEQUENCE [LARGE SCALE GENOMIC DNA]</scope>
    <source>
        <strain evidence="3">HC45</strain>
    </source>
</reference>
<sequence length="350" mass="37199">MHASEALRERMRERAGQACSSQSSVPLVTELGPIIITMRTREDRALKKLAVGVLLFALIAASVQVASAQPKVSGFVVQDITYEFGLEDDPATPDVDESLPYTFGRTTLRVNFSGDVSDNLSYYGRIQGTAGQPVKVKTDDAGNLTEDVTGAFSVTQANATLKNLGAEGLSLKLGRQYIGWTRLNSFDGFEDVTIDGLSFSYAPGAAGFDAYYQVTKPGDAQQIASNEKVGARLTYSSEMGGLNLDLAGKVASDFAANGFGYGLSGSLGLGDIGDVYTEWGKNPDDTDFLVAGANISALEAATGISAWVEYDVNASTYAFELSRELIEGITAYFDGGSDGYSLTAELYVPF</sequence>
<dbReference type="AlphaFoldDB" id="A0A0K2SPJ0"/>
<dbReference type="SUPFAM" id="SSF56935">
    <property type="entry name" value="Porins"/>
    <property type="match status" value="1"/>
</dbReference>
<reference evidence="3" key="1">
    <citation type="submission" date="2015-07" db="EMBL/GenBank/DDBJ databases">
        <title>Complete genome sequence and phylogenetic analysis of Limnochorda pilosa.</title>
        <authorList>
            <person name="Watanabe M."/>
            <person name="Kojima H."/>
            <person name="Fukui M."/>
        </authorList>
    </citation>
    <scope>NUCLEOTIDE SEQUENCE [LARGE SCALE GENOMIC DNA]</scope>
    <source>
        <strain evidence="3">HC45</strain>
    </source>
</reference>
<feature type="transmembrane region" description="Helical" evidence="1">
    <location>
        <begin position="49"/>
        <end position="67"/>
    </location>
</feature>
<evidence type="ECO:0008006" key="4">
    <source>
        <dbReference type="Google" id="ProtNLM"/>
    </source>
</evidence>
<dbReference type="KEGG" id="lpil:LIP_2900"/>
<name>A0A0K2SPJ0_LIMPI</name>
<organism evidence="2 3">
    <name type="scientific">Limnochorda pilosa</name>
    <dbReference type="NCBI Taxonomy" id="1555112"/>
    <lineage>
        <taxon>Bacteria</taxon>
        <taxon>Bacillati</taxon>
        <taxon>Bacillota</taxon>
        <taxon>Limnochordia</taxon>
        <taxon>Limnochordales</taxon>
        <taxon>Limnochordaceae</taxon>
        <taxon>Limnochorda</taxon>
    </lineage>
</organism>
<keyword evidence="1" id="KW-0472">Membrane</keyword>
<gene>
    <name evidence="2" type="ORF">LIP_2900</name>
</gene>
<protein>
    <recommendedName>
        <fullName evidence="4">Porin domain-containing protein</fullName>
    </recommendedName>
</protein>
<evidence type="ECO:0000313" key="2">
    <source>
        <dbReference type="EMBL" id="BAS28729.1"/>
    </source>
</evidence>
<evidence type="ECO:0000313" key="3">
    <source>
        <dbReference type="Proteomes" id="UP000065807"/>
    </source>
</evidence>
<keyword evidence="1" id="KW-0812">Transmembrane</keyword>
<dbReference type="EMBL" id="AP014924">
    <property type="protein sequence ID" value="BAS28729.1"/>
    <property type="molecule type" value="Genomic_DNA"/>
</dbReference>
<dbReference type="Proteomes" id="UP000065807">
    <property type="component" value="Chromosome"/>
</dbReference>
<keyword evidence="1" id="KW-1133">Transmembrane helix</keyword>
<evidence type="ECO:0000256" key="1">
    <source>
        <dbReference type="SAM" id="Phobius"/>
    </source>
</evidence>